<gene>
    <name evidence="2" type="ORF">Acr_11g0002980</name>
</gene>
<feature type="region of interest" description="Disordered" evidence="1">
    <location>
        <begin position="1"/>
        <end position="91"/>
    </location>
</feature>
<keyword evidence="3" id="KW-1185">Reference proteome</keyword>
<evidence type="ECO:0000256" key="1">
    <source>
        <dbReference type="SAM" id="MobiDB-lite"/>
    </source>
</evidence>
<reference evidence="2 3" key="1">
    <citation type="submission" date="2019-07" db="EMBL/GenBank/DDBJ databases">
        <title>De Novo Assembly of kiwifruit Actinidia rufa.</title>
        <authorList>
            <person name="Sugita-Konishi S."/>
            <person name="Sato K."/>
            <person name="Mori E."/>
            <person name="Abe Y."/>
            <person name="Kisaki G."/>
            <person name="Hamano K."/>
            <person name="Suezawa K."/>
            <person name="Otani M."/>
            <person name="Fukuda T."/>
            <person name="Manabe T."/>
            <person name="Gomi K."/>
            <person name="Tabuchi M."/>
            <person name="Akimitsu K."/>
            <person name="Kataoka I."/>
        </authorList>
    </citation>
    <scope>NUCLEOTIDE SEQUENCE [LARGE SCALE GENOMIC DNA]</scope>
    <source>
        <strain evidence="3">cv. Fuchu</strain>
    </source>
</reference>
<protein>
    <submittedName>
        <fullName evidence="2">Uncharacterized protein</fullName>
    </submittedName>
</protein>
<dbReference type="AlphaFoldDB" id="A0A7J0FBD2"/>
<dbReference type="Proteomes" id="UP000585474">
    <property type="component" value="Unassembled WGS sequence"/>
</dbReference>
<organism evidence="2 3">
    <name type="scientific">Actinidia rufa</name>
    <dbReference type="NCBI Taxonomy" id="165716"/>
    <lineage>
        <taxon>Eukaryota</taxon>
        <taxon>Viridiplantae</taxon>
        <taxon>Streptophyta</taxon>
        <taxon>Embryophyta</taxon>
        <taxon>Tracheophyta</taxon>
        <taxon>Spermatophyta</taxon>
        <taxon>Magnoliopsida</taxon>
        <taxon>eudicotyledons</taxon>
        <taxon>Gunneridae</taxon>
        <taxon>Pentapetalae</taxon>
        <taxon>asterids</taxon>
        <taxon>Ericales</taxon>
        <taxon>Actinidiaceae</taxon>
        <taxon>Actinidia</taxon>
    </lineage>
</organism>
<evidence type="ECO:0000313" key="2">
    <source>
        <dbReference type="EMBL" id="GFY95992.1"/>
    </source>
</evidence>
<sequence>MRAQWSFPHHADDRVATDGGNPVRPISTCGGSSKAMGEEIRERNVIPNTGEVGSEGQEIRRNPTPGSSPNTKHAVRVGRVGRGGGYSGNLP</sequence>
<dbReference type="EMBL" id="BJWL01000011">
    <property type="protein sequence ID" value="GFY95992.1"/>
    <property type="molecule type" value="Genomic_DNA"/>
</dbReference>
<comment type="caution">
    <text evidence="2">The sequence shown here is derived from an EMBL/GenBank/DDBJ whole genome shotgun (WGS) entry which is preliminary data.</text>
</comment>
<evidence type="ECO:0000313" key="3">
    <source>
        <dbReference type="Proteomes" id="UP000585474"/>
    </source>
</evidence>
<name>A0A7J0FBD2_9ERIC</name>
<accession>A0A7J0FBD2</accession>
<proteinExistence type="predicted"/>
<feature type="compositionally biased region" description="Gly residues" evidence="1">
    <location>
        <begin position="80"/>
        <end position="91"/>
    </location>
</feature>